<accession>G5SG46</accession>
<proteinExistence type="predicted"/>
<protein>
    <submittedName>
        <fullName evidence="2">Uncharacterized protein</fullName>
    </submittedName>
</protein>
<dbReference type="AlphaFoldDB" id="G5SG46"/>
<evidence type="ECO:0000313" key="2">
    <source>
        <dbReference type="EMBL" id="EHD00348.1"/>
    </source>
</evidence>
<feature type="chain" id="PRO_5003484229" evidence="1">
    <location>
        <begin position="25"/>
        <end position="43"/>
    </location>
</feature>
<keyword evidence="1" id="KW-0732">Signal</keyword>
<comment type="caution">
    <text evidence="2">The sequence shown here is derived from an EMBL/GenBank/DDBJ whole genome shotgun (WGS) entry which is preliminary data.</text>
</comment>
<reference evidence="2 3" key="1">
    <citation type="journal article" date="2011" name="BMC Genomics">
        <title>Genome sequencing reveals diversification of virulence factor content and possible host adaptation in distinct subpopulations of Salmonella enterica.</title>
        <authorList>
            <person name="den Bakker H.C."/>
            <person name="Moreno Switt A.I."/>
            <person name="Govoni G."/>
            <person name="Cummings C.A."/>
            <person name="Ranieri M.L."/>
            <person name="Degoricija L."/>
            <person name="Hoelzer K."/>
            <person name="Rodriguez-Rivera L.D."/>
            <person name="Brown S."/>
            <person name="Bolchacova E."/>
            <person name="Furtado M.R."/>
            <person name="Wiedmann M."/>
        </authorList>
    </citation>
    <scope>NUCLEOTIDE SEQUENCE [LARGE SCALE GENOMIC DNA]</scope>
    <source>
        <strain evidence="2 3">A4-580</strain>
    </source>
</reference>
<feature type="signal peptide" evidence="1">
    <location>
        <begin position="1"/>
        <end position="24"/>
    </location>
</feature>
<evidence type="ECO:0000313" key="3">
    <source>
        <dbReference type="Proteomes" id="UP000003536"/>
    </source>
</evidence>
<gene>
    <name evidence="2" type="ORF">LTSEWAN_4480</name>
</gene>
<organism evidence="2 3">
    <name type="scientific">Salmonella enterica subsp. enterica serovar Wandsworth str. A4-580</name>
    <dbReference type="NCBI Taxonomy" id="913086"/>
    <lineage>
        <taxon>Bacteria</taxon>
        <taxon>Pseudomonadati</taxon>
        <taxon>Pseudomonadota</taxon>
        <taxon>Gammaproteobacteria</taxon>
        <taxon>Enterobacterales</taxon>
        <taxon>Enterobacteriaceae</taxon>
        <taxon>Salmonella</taxon>
    </lineage>
</organism>
<name>G5SG46_SALET</name>
<dbReference type="EMBL" id="AFCX01001462">
    <property type="protein sequence ID" value="EHD00348.1"/>
    <property type="molecule type" value="Genomic_DNA"/>
</dbReference>
<sequence>MFSATRRFAVILALGVGFILPAQAASPGPGEPAQAASPGPGAW</sequence>
<dbReference type="Proteomes" id="UP000003536">
    <property type="component" value="Unassembled WGS sequence"/>
</dbReference>
<evidence type="ECO:0000256" key="1">
    <source>
        <dbReference type="SAM" id="SignalP"/>
    </source>
</evidence>